<dbReference type="EMBL" id="JAFIQS010000003">
    <property type="protein sequence ID" value="KAG5172052.1"/>
    <property type="molecule type" value="Genomic_DNA"/>
</dbReference>
<dbReference type="OrthoDB" id="3044119at2759"/>
<reference evidence="1" key="1">
    <citation type="submission" date="2021-02" db="EMBL/GenBank/DDBJ databases">
        <title>Psilocybe cubensis genome.</title>
        <authorList>
            <person name="Mckernan K.J."/>
            <person name="Crawford S."/>
            <person name="Trippe A."/>
            <person name="Kane L.T."/>
            <person name="Mclaughlin S."/>
        </authorList>
    </citation>
    <scope>NUCLEOTIDE SEQUENCE [LARGE SCALE GENOMIC DNA]</scope>
    <source>
        <strain evidence="1">MGC-MH-2018</strain>
    </source>
</reference>
<organism evidence="1">
    <name type="scientific">Psilocybe cubensis</name>
    <name type="common">Psychedelic mushroom</name>
    <name type="synonym">Stropharia cubensis</name>
    <dbReference type="NCBI Taxonomy" id="181762"/>
    <lineage>
        <taxon>Eukaryota</taxon>
        <taxon>Fungi</taxon>
        <taxon>Dikarya</taxon>
        <taxon>Basidiomycota</taxon>
        <taxon>Agaricomycotina</taxon>
        <taxon>Agaricomycetes</taxon>
        <taxon>Agaricomycetidae</taxon>
        <taxon>Agaricales</taxon>
        <taxon>Agaricineae</taxon>
        <taxon>Strophariaceae</taxon>
        <taxon>Psilocybe</taxon>
    </lineage>
</organism>
<evidence type="ECO:0000313" key="1">
    <source>
        <dbReference type="EMBL" id="KAG5172052.1"/>
    </source>
</evidence>
<protein>
    <submittedName>
        <fullName evidence="1">Uncharacterized protein</fullName>
    </submittedName>
</protein>
<accession>A0A8H8CMN0</accession>
<sequence>MSTTTTNSQPPHVFMSPAPEGYIVMLAPDEQKYMVPLHLVPDLQHAFESYRHKMRLGVPQASSSVQQADPNVVEYTLDEGHSSHFPNPPLSEQECLDVHSEILALQQCLGISYKDAAHRLYMTELAKAKLAYKSMKSLKHISEGIDNSLLDLHARLGAGS</sequence>
<comment type="caution">
    <text evidence="1">The sequence shown here is derived from an EMBL/GenBank/DDBJ whole genome shotgun (WGS) entry which is preliminary data.</text>
</comment>
<proteinExistence type="predicted"/>
<gene>
    <name evidence="1" type="ORF">JR316_004141</name>
</gene>
<dbReference type="AlphaFoldDB" id="A0A8H8CMN0"/>
<name>A0A8H8CMN0_PSICU</name>